<organism evidence="1 2">
    <name type="scientific">Puccinia coronata f. sp. avenae</name>
    <dbReference type="NCBI Taxonomy" id="200324"/>
    <lineage>
        <taxon>Eukaryota</taxon>
        <taxon>Fungi</taxon>
        <taxon>Dikarya</taxon>
        <taxon>Basidiomycota</taxon>
        <taxon>Pucciniomycotina</taxon>
        <taxon>Pucciniomycetes</taxon>
        <taxon>Pucciniales</taxon>
        <taxon>Pucciniaceae</taxon>
        <taxon>Puccinia</taxon>
    </lineage>
</organism>
<dbReference type="Proteomes" id="UP000235392">
    <property type="component" value="Unassembled WGS sequence"/>
</dbReference>
<name>A0A2N5UR07_9BASI</name>
<gene>
    <name evidence="1" type="ORF">PCASD_12267</name>
</gene>
<protein>
    <submittedName>
        <fullName evidence="1">Uncharacterized protein</fullName>
    </submittedName>
</protein>
<proteinExistence type="predicted"/>
<accession>A0A2N5UR07</accession>
<comment type="caution">
    <text evidence="1">The sequence shown here is derived from an EMBL/GenBank/DDBJ whole genome shotgun (WGS) entry which is preliminary data.</text>
</comment>
<evidence type="ECO:0000313" key="2">
    <source>
        <dbReference type="Proteomes" id="UP000235392"/>
    </source>
</evidence>
<reference evidence="1 2" key="1">
    <citation type="submission" date="2017-11" db="EMBL/GenBank/DDBJ databases">
        <title>De novo assembly and phasing of dikaryotic genomes from two isolates of Puccinia coronata f. sp. avenae, the causal agent of oat crown rust.</title>
        <authorList>
            <person name="Miller M.E."/>
            <person name="Zhang Y."/>
            <person name="Omidvar V."/>
            <person name="Sperschneider J."/>
            <person name="Schwessinger B."/>
            <person name="Raley C."/>
            <person name="Palmer J.M."/>
            <person name="Garnica D."/>
            <person name="Upadhyaya N."/>
            <person name="Rathjen J."/>
            <person name="Taylor J.M."/>
            <person name="Park R.F."/>
            <person name="Dodds P.N."/>
            <person name="Hirsch C.D."/>
            <person name="Kianian S.F."/>
            <person name="Figueroa M."/>
        </authorList>
    </citation>
    <scope>NUCLEOTIDE SEQUENCE [LARGE SCALE GENOMIC DNA]</scope>
    <source>
        <strain evidence="1">12SD80</strain>
    </source>
</reference>
<dbReference type="AlphaFoldDB" id="A0A2N5UR07"/>
<dbReference type="EMBL" id="PGCI01000105">
    <property type="protein sequence ID" value="PLW40201.1"/>
    <property type="molecule type" value="Genomic_DNA"/>
</dbReference>
<sequence>MAEYVPSTLAQLHRTNAHPFPTASQHPPPDGRQLESPFRRHRASNTMKTHILTPCLLAVLVVSVAFPSRTLAYEVEEVIDPIGHTEECSREAGLVASTPEETTTQCDGGSAWYTITCNNYNKFIVTQQHCRECGRLIKEGWKKVRGCPKHTPLVKKARLAWLGRISA</sequence>
<evidence type="ECO:0000313" key="1">
    <source>
        <dbReference type="EMBL" id="PLW40201.1"/>
    </source>
</evidence>